<reference evidence="6 7" key="1">
    <citation type="submission" date="2020-10" db="EMBL/GenBank/DDBJ databases">
        <title>Draft genome of Ramlibacter aquaticus LMG 30558.</title>
        <authorList>
            <person name="Props R."/>
        </authorList>
    </citation>
    <scope>NUCLEOTIDE SEQUENCE [LARGE SCALE GENOMIC DNA]</scope>
    <source>
        <strain evidence="6 7">LMG 30558</strain>
    </source>
</reference>
<keyword evidence="6" id="KW-0969">Cilium</keyword>
<name>A0ABR9SAF9_9BURK</name>
<evidence type="ECO:0000256" key="3">
    <source>
        <dbReference type="ARBA" id="ARBA00022795"/>
    </source>
</evidence>
<dbReference type="Pfam" id="PF05400">
    <property type="entry name" value="FliT"/>
    <property type="match status" value="1"/>
</dbReference>
<proteinExistence type="predicted"/>
<gene>
    <name evidence="6" type="ORF">IM725_01325</name>
</gene>
<keyword evidence="4" id="KW-0143">Chaperone</keyword>
<evidence type="ECO:0000256" key="2">
    <source>
        <dbReference type="ARBA" id="ARBA00022490"/>
    </source>
</evidence>
<evidence type="ECO:0000313" key="6">
    <source>
        <dbReference type="EMBL" id="MBE7939209.1"/>
    </source>
</evidence>
<protein>
    <recommendedName>
        <fullName evidence="5">Flagellar protein FliT</fullName>
    </recommendedName>
</protein>
<evidence type="ECO:0000256" key="5">
    <source>
        <dbReference type="ARBA" id="ARBA00093797"/>
    </source>
</evidence>
<evidence type="ECO:0000256" key="1">
    <source>
        <dbReference type="ARBA" id="ARBA00004514"/>
    </source>
</evidence>
<accession>A0ABR9SAF9</accession>
<evidence type="ECO:0000256" key="4">
    <source>
        <dbReference type="ARBA" id="ARBA00023186"/>
    </source>
</evidence>
<comment type="caution">
    <text evidence="6">The sequence shown here is derived from an EMBL/GenBank/DDBJ whole genome shotgun (WGS) entry which is preliminary data.</text>
</comment>
<keyword evidence="6" id="KW-0282">Flagellum</keyword>
<sequence length="117" mass="13025">MKGITIMDRHAPSELLRHYAALEAASHDMLRAAREADWDTVCRLEGACAVVIARLRDLVAQRAPDAHEQAERMRILRTILANDAEIRRICAAPPATDPSAMASMQEGWVAEPSPWMH</sequence>
<keyword evidence="6" id="KW-0966">Cell projection</keyword>
<keyword evidence="2" id="KW-0963">Cytoplasm</keyword>
<dbReference type="Proteomes" id="UP000715965">
    <property type="component" value="Unassembled WGS sequence"/>
</dbReference>
<dbReference type="InterPro" id="IPR008622">
    <property type="entry name" value="FliT"/>
</dbReference>
<dbReference type="RefSeq" id="WP_193778761.1">
    <property type="nucleotide sequence ID" value="NZ_JADDOJ010000003.1"/>
</dbReference>
<organism evidence="6 7">
    <name type="scientific">Ramlibacter aquaticus</name>
    <dbReference type="NCBI Taxonomy" id="2780094"/>
    <lineage>
        <taxon>Bacteria</taxon>
        <taxon>Pseudomonadati</taxon>
        <taxon>Pseudomonadota</taxon>
        <taxon>Betaproteobacteria</taxon>
        <taxon>Burkholderiales</taxon>
        <taxon>Comamonadaceae</taxon>
        <taxon>Ramlibacter</taxon>
    </lineage>
</organism>
<dbReference type="Gene3D" id="1.20.58.380">
    <property type="entry name" value="Flagellar protein flit"/>
    <property type="match status" value="1"/>
</dbReference>
<dbReference type="EMBL" id="JADDOJ010000003">
    <property type="protein sequence ID" value="MBE7939209.1"/>
    <property type="molecule type" value="Genomic_DNA"/>
</dbReference>
<keyword evidence="3" id="KW-1005">Bacterial flagellum biogenesis</keyword>
<keyword evidence="7" id="KW-1185">Reference proteome</keyword>
<comment type="subcellular location">
    <subcellularLocation>
        <location evidence="1">Cytoplasm</location>
        <location evidence="1">Cytosol</location>
    </subcellularLocation>
</comment>
<evidence type="ECO:0000313" key="7">
    <source>
        <dbReference type="Proteomes" id="UP000715965"/>
    </source>
</evidence>